<dbReference type="SMART" id="SM00725">
    <property type="entry name" value="NEAT"/>
    <property type="match status" value="1"/>
</dbReference>
<organism evidence="5 6">
    <name type="scientific">Lactiplantibacillus dongliensis</name>
    <dbReference type="NCBI Taxonomy" id="2559919"/>
    <lineage>
        <taxon>Bacteria</taxon>
        <taxon>Bacillati</taxon>
        <taxon>Bacillota</taxon>
        <taxon>Bacilli</taxon>
        <taxon>Lactobacillales</taxon>
        <taxon>Lactobacillaceae</taxon>
        <taxon>Lactiplantibacillus</taxon>
    </lineage>
</organism>
<evidence type="ECO:0000256" key="2">
    <source>
        <dbReference type="ARBA" id="ARBA00022729"/>
    </source>
</evidence>
<dbReference type="Pfam" id="PF05031">
    <property type="entry name" value="NEAT"/>
    <property type="match status" value="1"/>
</dbReference>
<dbReference type="InterPro" id="IPR037250">
    <property type="entry name" value="NEAT_dom_sf"/>
</dbReference>
<name>A0ABW1R971_9LACO</name>
<feature type="signal peptide" evidence="3">
    <location>
        <begin position="1"/>
        <end position="25"/>
    </location>
</feature>
<evidence type="ECO:0000313" key="5">
    <source>
        <dbReference type="EMBL" id="MFC6164995.1"/>
    </source>
</evidence>
<dbReference type="InterPro" id="IPR006635">
    <property type="entry name" value="NEAT_dom"/>
</dbReference>
<comment type="subcellular location">
    <subcellularLocation>
        <location evidence="1">Cell envelope</location>
    </subcellularLocation>
</comment>
<dbReference type="Gene3D" id="2.60.40.1850">
    <property type="match status" value="1"/>
</dbReference>
<dbReference type="RefSeq" id="WP_137639770.1">
    <property type="nucleotide sequence ID" value="NZ_BJDK01000009.1"/>
</dbReference>
<dbReference type="Proteomes" id="UP001596253">
    <property type="component" value="Unassembled WGS sequence"/>
</dbReference>
<evidence type="ECO:0000256" key="1">
    <source>
        <dbReference type="ARBA" id="ARBA00004196"/>
    </source>
</evidence>
<proteinExistence type="predicted"/>
<protein>
    <submittedName>
        <fullName evidence="5">NEAT domain-containing protein</fullName>
    </submittedName>
</protein>
<keyword evidence="2 3" id="KW-0732">Signal</keyword>
<gene>
    <name evidence="5" type="ORF">ACFP3T_09970</name>
</gene>
<keyword evidence="6" id="KW-1185">Reference proteome</keyword>
<dbReference type="PROSITE" id="PS50978">
    <property type="entry name" value="NEAT"/>
    <property type="match status" value="1"/>
</dbReference>
<accession>A0ABW1R971</accession>
<feature type="chain" id="PRO_5046360743" evidence="3">
    <location>
        <begin position="26"/>
        <end position="185"/>
    </location>
</feature>
<feature type="domain" description="NEAT" evidence="4">
    <location>
        <begin position="21"/>
        <end position="153"/>
    </location>
</feature>
<evidence type="ECO:0000256" key="3">
    <source>
        <dbReference type="SAM" id="SignalP"/>
    </source>
</evidence>
<reference evidence="6" key="1">
    <citation type="journal article" date="2019" name="Int. J. Syst. Evol. Microbiol.">
        <title>The Global Catalogue of Microorganisms (GCM) 10K type strain sequencing project: providing services to taxonomists for standard genome sequencing and annotation.</title>
        <authorList>
            <consortium name="The Broad Institute Genomics Platform"/>
            <consortium name="The Broad Institute Genome Sequencing Center for Infectious Disease"/>
            <person name="Wu L."/>
            <person name="Ma J."/>
        </authorList>
    </citation>
    <scope>NUCLEOTIDE SEQUENCE [LARGE SCALE GENOMIC DNA]</scope>
    <source>
        <strain evidence="6">CCM 8932</strain>
    </source>
</reference>
<comment type="caution">
    <text evidence="5">The sequence shown here is derived from an EMBL/GenBank/DDBJ whole genome shotgun (WGS) entry which is preliminary data.</text>
</comment>
<evidence type="ECO:0000313" key="6">
    <source>
        <dbReference type="Proteomes" id="UP001596253"/>
    </source>
</evidence>
<dbReference type="SUPFAM" id="SSF158911">
    <property type="entry name" value="NEAT domain-like"/>
    <property type="match status" value="1"/>
</dbReference>
<evidence type="ECO:0000259" key="4">
    <source>
        <dbReference type="PROSITE" id="PS50978"/>
    </source>
</evidence>
<dbReference type="EMBL" id="JBHSSD010000041">
    <property type="protein sequence ID" value="MFC6164995.1"/>
    <property type="molecule type" value="Genomic_DNA"/>
</dbReference>
<sequence>MTTKWLMTAGVLGLSLFGLTTGAQAKSVNYSALKYGTNQSSIASKYFVKPAKVVVKHKKYVVTMHLKTAKSLGKYPVQVLKVNGAKPQHVRKVRDKKGNSNIYYSFTTKNLKKKITAKLSINVLHVYKATHAMSFKFKASQLPKLKAHVITKAVATSTKATKGTSLKKGRTLRPVLQLSQPLAAV</sequence>